<keyword evidence="2" id="KW-1185">Reference proteome</keyword>
<name>A0A7I7YN97_9MYCO</name>
<evidence type="ECO:0000313" key="1">
    <source>
        <dbReference type="EMBL" id="BBZ42574.1"/>
    </source>
</evidence>
<dbReference type="Proteomes" id="UP000467385">
    <property type="component" value="Chromosome"/>
</dbReference>
<dbReference type="AlphaFoldDB" id="A0A7I7YN97"/>
<evidence type="ECO:0000313" key="2">
    <source>
        <dbReference type="Proteomes" id="UP000467385"/>
    </source>
</evidence>
<proteinExistence type="predicted"/>
<reference evidence="1 2" key="1">
    <citation type="journal article" date="2019" name="Emerg. Microbes Infect.">
        <title>Comprehensive subspecies identification of 175 nontuberculous mycobacteria species based on 7547 genomic profiles.</title>
        <authorList>
            <person name="Matsumoto Y."/>
            <person name="Kinjo T."/>
            <person name="Motooka D."/>
            <person name="Nabeya D."/>
            <person name="Jung N."/>
            <person name="Uechi K."/>
            <person name="Horii T."/>
            <person name="Iida T."/>
            <person name="Fujita J."/>
            <person name="Nakamura S."/>
        </authorList>
    </citation>
    <scope>NUCLEOTIDE SEQUENCE [LARGE SCALE GENOMIC DNA]</scope>
    <source>
        <strain evidence="1 2">JCM 14738</strain>
    </source>
</reference>
<gene>
    <name evidence="1" type="ORF">MCNS_56370</name>
</gene>
<protein>
    <submittedName>
        <fullName evidence="1">Uncharacterized protein</fullName>
    </submittedName>
</protein>
<organism evidence="1 2">
    <name type="scientific">Mycobacterium conspicuum</name>
    <dbReference type="NCBI Taxonomy" id="44010"/>
    <lineage>
        <taxon>Bacteria</taxon>
        <taxon>Bacillati</taxon>
        <taxon>Actinomycetota</taxon>
        <taxon>Actinomycetes</taxon>
        <taxon>Mycobacteriales</taxon>
        <taxon>Mycobacteriaceae</taxon>
        <taxon>Mycobacterium</taxon>
    </lineage>
</organism>
<accession>A0A7I7YN97</accession>
<dbReference type="EMBL" id="AP022613">
    <property type="protein sequence ID" value="BBZ42574.1"/>
    <property type="molecule type" value="Genomic_DNA"/>
</dbReference>
<sequence>MFEPGRVGGQRGGVVEILGIRVLDHTSFDVTAPGRIGMVFDSVFSVVHQDHDATGTRGGTPGITLADDRQIGSGGSEIADAVPILGDIR</sequence>